<feature type="transmembrane region" description="Helical" evidence="3">
    <location>
        <begin position="119"/>
        <end position="139"/>
    </location>
</feature>
<feature type="transmembrane region" description="Helical" evidence="3">
    <location>
        <begin position="570"/>
        <end position="589"/>
    </location>
</feature>
<sequence length="642" mass="70934">MEDESNLHQRIEQLEKRVAHLQQSLNQLQAAFIQQDIAPSLELPPSAQSDPSGPASAPRQSPGQPPVPPTVRAAHSEYLAEDLEQVPVIGSTPAPPSPSVARSVSPLNPTDWLQNWETWLNRLGIGLLLLGIGFLFMYAVEQGWLTSYVLVVLGLLIGAAFMGLGWRLRQQRPAFSQIFQGGGLATFYITGFAAFQFLNVFPLALAFPFMVLVTIGAFFIALKQQKAVFSVLGAIGGLATPFLLYSDDGNPGSLAIYTLLLLAGSLAVYWKQRWRSLLWTTFFLGWIVLLIAVSSAMGLVNGSGDRWVIQWVMGLTWLGYGLLPPLGQFGFRQRRRDANPSSLPQPSPSQLPSRVASGWQQGELIALVNPFFGLGWSALLWGWSESTAGWAFLAAGLVYFSLSFAWRSLPTSWRLLYLFTGLFLLLMAILLHLGGKNIVLVPLAGEALILHWLGHRYRSRWLTAIAHLFWAALGATLLGRLIAFSPVKPLIINPQSVIDLTVLGAAVVSARWLGSSTRTVYYILAHLLLLAWFQREFNVVAPGLVTFLWGLYGMGILVVGLRWDKQTARIVALLTLIVTIVRLFIIDLIDLEPIWRVLLFMGFGVLFLGVSYYFRALWRPTPSALSSTMQENRPPSSEDTSP</sequence>
<dbReference type="Proteomes" id="UP001154265">
    <property type="component" value="Unassembled WGS sequence"/>
</dbReference>
<evidence type="ECO:0000313" key="4">
    <source>
        <dbReference type="EMBL" id="MDG2990300.1"/>
    </source>
</evidence>
<dbReference type="PANTHER" id="PTHR38434">
    <property type="entry name" value="BLL2549 PROTEIN"/>
    <property type="match status" value="1"/>
</dbReference>
<reference evidence="4" key="1">
    <citation type="journal article" date="2022" name="Genome Biol. Evol.">
        <title>A New Gene Family Diagnostic for Intracellular Biomineralization of Amorphous Ca Carbonates by Cyanobacteria.</title>
        <authorList>
            <person name="Benzerara K."/>
            <person name="Duprat E."/>
            <person name="Bitard-Feildel T."/>
            <person name="Caumes G."/>
            <person name="Cassier-Chauvat C."/>
            <person name="Chauvat F."/>
            <person name="Dezi M."/>
            <person name="Diop S.I."/>
            <person name="Gaschignard G."/>
            <person name="Gorgen S."/>
            <person name="Gugger M."/>
            <person name="Lopez-Garcia P."/>
            <person name="Millet M."/>
            <person name="Skouri-Panet F."/>
            <person name="Moreira D."/>
            <person name="Callebaut I."/>
        </authorList>
    </citation>
    <scope>NUCLEOTIDE SEQUENCE</scope>
    <source>
        <strain evidence="4">G9</strain>
    </source>
</reference>
<name>A0ABT6EWY8_9SYNE</name>
<feature type="transmembrane region" description="Helical" evidence="3">
    <location>
        <begin position="227"/>
        <end position="246"/>
    </location>
</feature>
<feature type="transmembrane region" description="Helical" evidence="3">
    <location>
        <begin position="389"/>
        <end position="406"/>
    </location>
</feature>
<proteinExistence type="predicted"/>
<keyword evidence="1" id="KW-0175">Coiled coil</keyword>
<keyword evidence="3" id="KW-0812">Transmembrane</keyword>
<evidence type="ECO:0000256" key="3">
    <source>
        <dbReference type="SAM" id="Phobius"/>
    </source>
</evidence>
<evidence type="ECO:0000256" key="1">
    <source>
        <dbReference type="SAM" id="Coils"/>
    </source>
</evidence>
<feature type="coiled-coil region" evidence="1">
    <location>
        <begin position="4"/>
        <end position="31"/>
    </location>
</feature>
<gene>
    <name evidence="4" type="ORF">L3556_05020</name>
</gene>
<feature type="transmembrane region" description="Helical" evidence="3">
    <location>
        <begin position="543"/>
        <end position="563"/>
    </location>
</feature>
<feature type="transmembrane region" description="Helical" evidence="3">
    <location>
        <begin position="178"/>
        <end position="197"/>
    </location>
</feature>
<comment type="caution">
    <text evidence="4">The sequence shown here is derived from an EMBL/GenBank/DDBJ whole genome shotgun (WGS) entry which is preliminary data.</text>
</comment>
<protein>
    <submittedName>
        <fullName evidence="4">DUF2339 domain-containing protein</fullName>
    </submittedName>
</protein>
<organism evidence="4 5">
    <name type="scientific">Candidatus Synechococcus calcipolaris G9</name>
    <dbReference type="NCBI Taxonomy" id="1497997"/>
    <lineage>
        <taxon>Bacteria</taxon>
        <taxon>Bacillati</taxon>
        <taxon>Cyanobacteriota</taxon>
        <taxon>Cyanophyceae</taxon>
        <taxon>Synechococcales</taxon>
        <taxon>Synechococcaceae</taxon>
        <taxon>Synechococcus</taxon>
    </lineage>
</organism>
<accession>A0ABT6EWY8</accession>
<feature type="transmembrane region" description="Helical" evidence="3">
    <location>
        <begin position="364"/>
        <end position="383"/>
    </location>
</feature>
<reference evidence="4" key="2">
    <citation type="submission" date="2022-01" db="EMBL/GenBank/DDBJ databases">
        <authorList>
            <person name="Zivanovic Y."/>
            <person name="Moreira D."/>
            <person name="Lopez-Garcia P."/>
        </authorList>
    </citation>
    <scope>NUCLEOTIDE SEQUENCE</scope>
    <source>
        <strain evidence="4">G9</strain>
    </source>
</reference>
<dbReference type="Pfam" id="PF10101">
    <property type="entry name" value="DUF2339"/>
    <property type="match status" value="1"/>
</dbReference>
<feature type="region of interest" description="Disordered" evidence="2">
    <location>
        <begin position="39"/>
        <end position="71"/>
    </location>
</feature>
<dbReference type="RefSeq" id="WP_277866213.1">
    <property type="nucleotide sequence ID" value="NZ_JAKKUT010000002.1"/>
</dbReference>
<feature type="transmembrane region" description="Helical" evidence="3">
    <location>
        <begin position="252"/>
        <end position="270"/>
    </location>
</feature>
<keyword evidence="5" id="KW-1185">Reference proteome</keyword>
<feature type="transmembrane region" description="Helical" evidence="3">
    <location>
        <begin position="595"/>
        <end position="614"/>
    </location>
</feature>
<feature type="transmembrane region" description="Helical" evidence="3">
    <location>
        <begin position="277"/>
        <end position="301"/>
    </location>
</feature>
<feature type="transmembrane region" description="Helical" evidence="3">
    <location>
        <begin position="437"/>
        <end position="454"/>
    </location>
</feature>
<evidence type="ECO:0000313" key="5">
    <source>
        <dbReference type="Proteomes" id="UP001154265"/>
    </source>
</evidence>
<feature type="transmembrane region" description="Helical" evidence="3">
    <location>
        <begin position="461"/>
        <end position="483"/>
    </location>
</feature>
<dbReference type="PANTHER" id="PTHR38434:SF1">
    <property type="entry name" value="BLL2549 PROTEIN"/>
    <property type="match status" value="1"/>
</dbReference>
<feature type="transmembrane region" description="Helical" evidence="3">
    <location>
        <begin position="413"/>
        <end position="431"/>
    </location>
</feature>
<dbReference type="InterPro" id="IPR019286">
    <property type="entry name" value="DUF2339_TM"/>
</dbReference>
<keyword evidence="3" id="KW-1133">Transmembrane helix</keyword>
<feature type="transmembrane region" description="Helical" evidence="3">
    <location>
        <begin position="145"/>
        <end position="166"/>
    </location>
</feature>
<feature type="transmembrane region" description="Helical" evidence="3">
    <location>
        <begin position="307"/>
        <end position="326"/>
    </location>
</feature>
<feature type="transmembrane region" description="Helical" evidence="3">
    <location>
        <begin position="203"/>
        <end position="222"/>
    </location>
</feature>
<keyword evidence="3" id="KW-0472">Membrane</keyword>
<evidence type="ECO:0000256" key="2">
    <source>
        <dbReference type="SAM" id="MobiDB-lite"/>
    </source>
</evidence>
<dbReference type="EMBL" id="JAKKUT010000002">
    <property type="protein sequence ID" value="MDG2990300.1"/>
    <property type="molecule type" value="Genomic_DNA"/>
</dbReference>